<reference evidence="1" key="1">
    <citation type="submission" date="2021-02" db="EMBL/GenBank/DDBJ databases">
        <authorList>
            <consortium name="DOE Joint Genome Institute"/>
            <person name="Ahrendt S."/>
            <person name="Looney B.P."/>
            <person name="Miyauchi S."/>
            <person name="Morin E."/>
            <person name="Drula E."/>
            <person name="Courty P.E."/>
            <person name="Chicoki N."/>
            <person name="Fauchery L."/>
            <person name="Kohler A."/>
            <person name="Kuo A."/>
            <person name="Labutti K."/>
            <person name="Pangilinan J."/>
            <person name="Lipzen A."/>
            <person name="Riley R."/>
            <person name="Andreopoulos W."/>
            <person name="He G."/>
            <person name="Johnson J."/>
            <person name="Barry K.W."/>
            <person name="Grigoriev I.V."/>
            <person name="Nagy L."/>
            <person name="Hibbett D."/>
            <person name="Henrissat B."/>
            <person name="Matheny P.B."/>
            <person name="Labbe J."/>
            <person name="Martin F."/>
        </authorList>
    </citation>
    <scope>NUCLEOTIDE SEQUENCE</scope>
    <source>
        <strain evidence="1">FP105234-sp</strain>
    </source>
</reference>
<comment type="caution">
    <text evidence="1">The sequence shown here is derived from an EMBL/GenBank/DDBJ whole genome shotgun (WGS) entry which is preliminary data.</text>
</comment>
<feature type="non-terminal residue" evidence="1">
    <location>
        <position position="1"/>
    </location>
</feature>
<protein>
    <submittedName>
        <fullName evidence="1">Uncharacterized protein</fullName>
    </submittedName>
</protein>
<name>A0ACB8RN43_9AGAM</name>
<keyword evidence="2" id="KW-1185">Reference proteome</keyword>
<accession>A0ACB8RN43</accession>
<reference evidence="1" key="2">
    <citation type="journal article" date="2022" name="New Phytol.">
        <title>Evolutionary transition to the ectomycorrhizal habit in the genomes of a hyperdiverse lineage of mushroom-forming fungi.</title>
        <authorList>
            <person name="Looney B."/>
            <person name="Miyauchi S."/>
            <person name="Morin E."/>
            <person name="Drula E."/>
            <person name="Courty P.E."/>
            <person name="Kohler A."/>
            <person name="Kuo A."/>
            <person name="LaButti K."/>
            <person name="Pangilinan J."/>
            <person name="Lipzen A."/>
            <person name="Riley R."/>
            <person name="Andreopoulos W."/>
            <person name="He G."/>
            <person name="Johnson J."/>
            <person name="Nolan M."/>
            <person name="Tritt A."/>
            <person name="Barry K.W."/>
            <person name="Grigoriev I.V."/>
            <person name="Nagy L.G."/>
            <person name="Hibbett D."/>
            <person name="Henrissat B."/>
            <person name="Matheny P.B."/>
            <person name="Labbe J."/>
            <person name="Martin F.M."/>
        </authorList>
    </citation>
    <scope>NUCLEOTIDE SEQUENCE</scope>
    <source>
        <strain evidence="1">FP105234-sp</strain>
    </source>
</reference>
<dbReference type="EMBL" id="MU275954">
    <property type="protein sequence ID" value="KAI0045327.1"/>
    <property type="molecule type" value="Genomic_DNA"/>
</dbReference>
<proteinExistence type="predicted"/>
<evidence type="ECO:0000313" key="2">
    <source>
        <dbReference type="Proteomes" id="UP000814033"/>
    </source>
</evidence>
<organism evidence="1 2">
    <name type="scientific">Auriscalpium vulgare</name>
    <dbReference type="NCBI Taxonomy" id="40419"/>
    <lineage>
        <taxon>Eukaryota</taxon>
        <taxon>Fungi</taxon>
        <taxon>Dikarya</taxon>
        <taxon>Basidiomycota</taxon>
        <taxon>Agaricomycotina</taxon>
        <taxon>Agaricomycetes</taxon>
        <taxon>Russulales</taxon>
        <taxon>Auriscalpiaceae</taxon>
        <taxon>Auriscalpium</taxon>
    </lineage>
</organism>
<gene>
    <name evidence="1" type="ORF">FA95DRAFT_128233</name>
</gene>
<sequence>ERAAVTSLLVTLDAHINACAPVSRLPPELLCRVFSDLVGLELEDRRPVDGFPSTMPWTRLSHVCRHWRDVALNDPAFWGDLILPLPPQWADAILLRSQGTPLSLAGGHFQYTGKTPVAWLPIDTLENVHRMDLSYGFYGSHIDLARLLSSPAPLLEDIRIAVYPLVTLSTPLFADHAPRLCKLEIARIVGFSWTSSFLWNLVSLHVSGTVEPPCSATEFIFALQHLNRVEDLELYGCLPPFASTSRPPDPSHTAQLPSLRQLKIMGKALDCVGFLHHVQTPSAATLCIKCYEIREMSEFTGLCAFLAPARGVFRCVRLVYGNRDFQIEACHDAWCDPSDRQLFIAQDLGLCDEILSFMRALFRDAGILRHCYELDLDVAVSLTPTMWLDTFGVAAEVQQINVRSRGGIGFCLALSATAEGDVWRMGNGTGSGAVVWPKLQRLQLRNVDLQHRFVDDDEFGVGPENAGMSVGEVLLRALEHRQRCGARLLDLELDHCSETAQWLREAEGLVERVLVSESGRDKHDKESNHGNDEDVDNDDGDSEQLSSENENVDGSEVVASSEDDRI</sequence>
<evidence type="ECO:0000313" key="1">
    <source>
        <dbReference type="EMBL" id="KAI0045327.1"/>
    </source>
</evidence>
<dbReference type="Proteomes" id="UP000814033">
    <property type="component" value="Unassembled WGS sequence"/>
</dbReference>